<keyword evidence="2" id="KW-1185">Reference proteome</keyword>
<dbReference type="OrthoDB" id="5517510at2"/>
<evidence type="ECO:0000313" key="2">
    <source>
        <dbReference type="Proteomes" id="UP000019678"/>
    </source>
</evidence>
<organism evidence="1 2">
    <name type="scientific">Chondromyces apiculatus DSM 436</name>
    <dbReference type="NCBI Taxonomy" id="1192034"/>
    <lineage>
        <taxon>Bacteria</taxon>
        <taxon>Pseudomonadati</taxon>
        <taxon>Myxococcota</taxon>
        <taxon>Polyangia</taxon>
        <taxon>Polyangiales</taxon>
        <taxon>Polyangiaceae</taxon>
        <taxon>Chondromyces</taxon>
    </lineage>
</organism>
<gene>
    <name evidence="1" type="ORF">CAP_6408</name>
</gene>
<sequence>MVTASLHTTLAEASPGGVSAGQLGGQPVQAQAASTAAPIAPTATAAPAASPGRPAWWIGSALQMDTVLLPGGDVCGREGQSTGRYACFRQDGEQYLGAPAGASGEGAATLAYGTTRILLHAERSLLPWLSAGGRLGIAFGGGPQSAQGAAFMPLHMEGRVAFWVLGGLDSEQPLNLFVTALGGLGQVDASRKIAVEECQATGGGCTPASNEQPGGPNPVRQELDAYVKLGQGFAGLGFGVMYRFFGESAAVADLRAVQTFPSSGTSFSLSLSYVVRAP</sequence>
<protein>
    <submittedName>
        <fullName evidence="1">Uncharacterized protein</fullName>
    </submittedName>
</protein>
<dbReference type="RefSeq" id="WP_156041230.1">
    <property type="nucleotide sequence ID" value="NZ_ASRX01000054.1"/>
</dbReference>
<comment type="caution">
    <text evidence="1">The sequence shown here is derived from an EMBL/GenBank/DDBJ whole genome shotgun (WGS) entry which is preliminary data.</text>
</comment>
<name>A0A017T0S0_9BACT</name>
<reference evidence="1 2" key="1">
    <citation type="submission" date="2013-05" db="EMBL/GenBank/DDBJ databases">
        <title>Genome assembly of Chondromyces apiculatus DSM 436.</title>
        <authorList>
            <person name="Sharma G."/>
            <person name="Khatri I."/>
            <person name="Kaur C."/>
            <person name="Mayilraj S."/>
            <person name="Subramanian S."/>
        </authorList>
    </citation>
    <scope>NUCLEOTIDE SEQUENCE [LARGE SCALE GENOMIC DNA]</scope>
    <source>
        <strain evidence="1 2">DSM 436</strain>
    </source>
</reference>
<dbReference type="Proteomes" id="UP000019678">
    <property type="component" value="Unassembled WGS sequence"/>
</dbReference>
<accession>A0A017T0S0</accession>
<dbReference type="STRING" id="1192034.CAP_6408"/>
<dbReference type="eggNOG" id="ENOG50317E5">
    <property type="taxonomic scope" value="Bacteria"/>
</dbReference>
<dbReference type="AlphaFoldDB" id="A0A017T0S0"/>
<evidence type="ECO:0000313" key="1">
    <source>
        <dbReference type="EMBL" id="EYF02828.1"/>
    </source>
</evidence>
<proteinExistence type="predicted"/>
<dbReference type="EMBL" id="ASRX01000054">
    <property type="protein sequence ID" value="EYF02828.1"/>
    <property type="molecule type" value="Genomic_DNA"/>
</dbReference>